<evidence type="ECO:0000256" key="2">
    <source>
        <dbReference type="ARBA" id="ARBA00008997"/>
    </source>
</evidence>
<dbReference type="InterPro" id="IPR027786">
    <property type="entry name" value="Nse4/EID"/>
</dbReference>
<comment type="subcellular location">
    <subcellularLocation>
        <location evidence="1 7">Nucleus</location>
    </subcellularLocation>
</comment>
<dbReference type="EMBL" id="BEGY01000025">
    <property type="protein sequence ID" value="GAX77529.1"/>
    <property type="molecule type" value="Genomic_DNA"/>
</dbReference>
<evidence type="ECO:0000256" key="7">
    <source>
        <dbReference type="RuleBase" id="RU365071"/>
    </source>
</evidence>
<dbReference type="STRING" id="1157962.A0A250X3N4"/>
<dbReference type="InterPro" id="IPR014854">
    <property type="entry name" value="Nse4_C"/>
</dbReference>
<evidence type="ECO:0000313" key="11">
    <source>
        <dbReference type="Proteomes" id="UP000232323"/>
    </source>
</evidence>
<keyword evidence="6 7" id="KW-0539">Nucleus</keyword>
<dbReference type="PANTHER" id="PTHR16140">
    <property type="entry name" value="NON-STRUCTURAL MAINTENANCE OF CHROMOSOMES ELEMENT 4"/>
    <property type="match status" value="1"/>
</dbReference>
<dbReference type="Proteomes" id="UP000232323">
    <property type="component" value="Unassembled WGS sequence"/>
</dbReference>
<sequence>MLPTMSSQQGAQTDVNGRERHVLRQKYRKVEEDARNNSEVLASIASGALKQTLHDVNELQKQVTKPREGALDAGLFCELTRAGMKATEKLVNNHNGRTVHDFVVALRSVYVSTSNPQEDGCEDSGAFDWHQLSKVAVQLFKPTPGASCMLGPMDVQSKVRRVVQRQAKRPSGEVVRPDELDRIQEQEKQETDRNMEEMWGILQREPACPVADLICNHDCFAQTVENLFTLSFLVRDQKAYLYHDAEQGMMVQSVDVRNNKRAPQQDGKKDEEQLQFMLAITMADWELMKKVVKSEVTKMRHRDQVALMALNNAGLKRKEQQEEQVTGEYIAGPSGSKPRISKR</sequence>
<proteinExistence type="inferred from homology"/>
<evidence type="ECO:0000313" key="10">
    <source>
        <dbReference type="EMBL" id="GAX77529.1"/>
    </source>
</evidence>
<reference evidence="10 11" key="1">
    <citation type="submission" date="2017-08" db="EMBL/GenBank/DDBJ databases">
        <title>Acidophilic green algal genome provides insights into adaptation to an acidic environment.</title>
        <authorList>
            <person name="Hirooka S."/>
            <person name="Hirose Y."/>
            <person name="Kanesaki Y."/>
            <person name="Higuchi S."/>
            <person name="Fujiwara T."/>
            <person name="Onuma R."/>
            <person name="Era A."/>
            <person name="Ohbayashi R."/>
            <person name="Uzuka A."/>
            <person name="Nozaki H."/>
            <person name="Yoshikawa H."/>
            <person name="Miyagishima S.Y."/>
        </authorList>
    </citation>
    <scope>NUCLEOTIDE SEQUENCE [LARGE SCALE GENOMIC DNA]</scope>
    <source>
        <strain evidence="10 11">NIES-2499</strain>
    </source>
</reference>
<keyword evidence="11" id="KW-1185">Reference proteome</keyword>
<feature type="domain" description="Non-structural maintenance of chromosome element 4 C-terminal" evidence="9">
    <location>
        <begin position="209"/>
        <end position="294"/>
    </location>
</feature>
<comment type="caution">
    <text evidence="10">The sequence shown here is derived from an EMBL/GenBank/DDBJ whole genome shotgun (WGS) entry which is preliminary data.</text>
</comment>
<evidence type="ECO:0000256" key="8">
    <source>
        <dbReference type="SAM" id="MobiDB-lite"/>
    </source>
</evidence>
<dbReference type="GO" id="GO:0030915">
    <property type="term" value="C:Smc5-Smc6 complex"/>
    <property type="evidence" value="ECO:0007669"/>
    <property type="project" value="UniProtKB-UniRule"/>
</dbReference>
<dbReference type="GO" id="GO:0006281">
    <property type="term" value="P:DNA repair"/>
    <property type="evidence" value="ECO:0007669"/>
    <property type="project" value="UniProtKB-UniRule"/>
</dbReference>
<keyword evidence="4 7" id="KW-0233">DNA recombination</keyword>
<keyword evidence="3 7" id="KW-0227">DNA damage</keyword>
<dbReference type="GO" id="GO:0006310">
    <property type="term" value="P:DNA recombination"/>
    <property type="evidence" value="ECO:0007669"/>
    <property type="project" value="UniProtKB-UniRule"/>
</dbReference>
<protein>
    <recommendedName>
        <fullName evidence="7">Non-structural maintenance of chromosomes element 4</fullName>
    </recommendedName>
</protein>
<evidence type="ECO:0000256" key="6">
    <source>
        <dbReference type="ARBA" id="ARBA00023242"/>
    </source>
</evidence>
<comment type="function">
    <text evidence="7">Component of the SMC5-SMC6 complex, that promotes sister chromatid alignment after DNA damage and facilitates double-stranded DNA breaks (DSBs) repair via homologous recombination between sister chromatids.</text>
</comment>
<dbReference type="OrthoDB" id="361242at2759"/>
<dbReference type="Pfam" id="PF08743">
    <property type="entry name" value="Nse4_C"/>
    <property type="match status" value="1"/>
</dbReference>
<organism evidence="10 11">
    <name type="scientific">Chlamydomonas eustigma</name>
    <dbReference type="NCBI Taxonomy" id="1157962"/>
    <lineage>
        <taxon>Eukaryota</taxon>
        <taxon>Viridiplantae</taxon>
        <taxon>Chlorophyta</taxon>
        <taxon>core chlorophytes</taxon>
        <taxon>Chlorophyceae</taxon>
        <taxon>CS clade</taxon>
        <taxon>Chlamydomonadales</taxon>
        <taxon>Chlamydomonadaceae</taxon>
        <taxon>Chlamydomonas</taxon>
    </lineage>
</organism>
<dbReference type="PANTHER" id="PTHR16140:SF0">
    <property type="entry name" value="NON-STRUCTURAL MAINTENANCE OF CHROMOSOMES ELEMENT 4"/>
    <property type="match status" value="1"/>
</dbReference>
<keyword evidence="5 7" id="KW-0234">DNA repair</keyword>
<gene>
    <name evidence="10" type="ORF">CEUSTIGMA_g4973.t1</name>
</gene>
<evidence type="ECO:0000256" key="5">
    <source>
        <dbReference type="ARBA" id="ARBA00023204"/>
    </source>
</evidence>
<dbReference type="AlphaFoldDB" id="A0A250X3N4"/>
<evidence type="ECO:0000256" key="3">
    <source>
        <dbReference type="ARBA" id="ARBA00022763"/>
    </source>
</evidence>
<comment type="similarity">
    <text evidence="2 7">Belongs to the NSE4 family.</text>
</comment>
<dbReference type="GO" id="GO:0005634">
    <property type="term" value="C:nucleus"/>
    <property type="evidence" value="ECO:0007669"/>
    <property type="project" value="UniProtKB-SubCell"/>
</dbReference>
<name>A0A250X3N4_9CHLO</name>
<evidence type="ECO:0000256" key="1">
    <source>
        <dbReference type="ARBA" id="ARBA00004123"/>
    </source>
</evidence>
<comment type="subunit">
    <text evidence="7">Component of the SMC5-SMC6 complex.</text>
</comment>
<accession>A0A250X3N4</accession>
<evidence type="ECO:0000256" key="4">
    <source>
        <dbReference type="ARBA" id="ARBA00023172"/>
    </source>
</evidence>
<evidence type="ECO:0000259" key="9">
    <source>
        <dbReference type="Pfam" id="PF08743"/>
    </source>
</evidence>
<feature type="region of interest" description="Disordered" evidence="8">
    <location>
        <begin position="316"/>
        <end position="343"/>
    </location>
</feature>